<dbReference type="OrthoDB" id="9975454at2759"/>
<proteinExistence type="predicted"/>
<gene>
    <name evidence="1" type="ORF">SEMRO_943_G222840.1</name>
</gene>
<dbReference type="Proteomes" id="UP001153069">
    <property type="component" value="Unassembled WGS sequence"/>
</dbReference>
<dbReference type="Pfam" id="PF10009">
    <property type="entry name" value="DUF2252"/>
    <property type="match status" value="1"/>
</dbReference>
<dbReference type="AlphaFoldDB" id="A0A9N8EG00"/>
<accession>A0A9N8EG00</accession>
<protein>
    <submittedName>
        <fullName evidence="1">Uncharacterized protein conserved in bacteria (DUF2252)</fullName>
    </submittedName>
</protein>
<name>A0A9N8EG00_9STRA</name>
<comment type="caution">
    <text evidence="1">The sequence shown here is derived from an EMBL/GenBank/DDBJ whole genome shotgun (WGS) entry which is preliminary data.</text>
</comment>
<dbReference type="EMBL" id="CAICTM010000941">
    <property type="protein sequence ID" value="CAB9518536.1"/>
    <property type="molecule type" value="Genomic_DNA"/>
</dbReference>
<organism evidence="1 2">
    <name type="scientific">Seminavis robusta</name>
    <dbReference type="NCBI Taxonomy" id="568900"/>
    <lineage>
        <taxon>Eukaryota</taxon>
        <taxon>Sar</taxon>
        <taxon>Stramenopiles</taxon>
        <taxon>Ochrophyta</taxon>
        <taxon>Bacillariophyta</taxon>
        <taxon>Bacillariophyceae</taxon>
        <taxon>Bacillariophycidae</taxon>
        <taxon>Naviculales</taxon>
        <taxon>Naviculaceae</taxon>
        <taxon>Seminavis</taxon>
    </lineage>
</organism>
<dbReference type="PANTHER" id="PTHR39441">
    <property type="entry name" value="DUF2252 DOMAIN-CONTAINING PROTEIN"/>
    <property type="match status" value="1"/>
</dbReference>
<reference evidence="1" key="1">
    <citation type="submission" date="2020-06" db="EMBL/GenBank/DDBJ databases">
        <authorList>
            <consortium name="Plant Systems Biology data submission"/>
        </authorList>
    </citation>
    <scope>NUCLEOTIDE SEQUENCE</scope>
    <source>
        <strain evidence="1">D6</strain>
    </source>
</reference>
<evidence type="ECO:0000313" key="2">
    <source>
        <dbReference type="Proteomes" id="UP001153069"/>
    </source>
</evidence>
<sequence length="524" mass="59907">MHSSLHLDIDTTRTSVLSLKNNALPLEGKIHHHHHHKKKEHHHPAISVANATKRCDWVVQTFTAKYFWVPEEERRRHFALATVDPNVFYRATANIFWVDYVLNGWGDRIQLETIGIHALQYDGTTPLQPKSLWTWVTGDQHLSNFGAWKNRHGDVVFGVNDFDEAAIYDFGVDVLRIAVSVCSHAHTNGLSHAQVNEVLRAFTDTYVQTVINYVGSDRELTFELTPETSSGSLKAYLTDVRDDRSSERQLEKFTDVDEHGNRHFIRNDNTRLVKVSSDMEAKIRQAFTVHRYGATLMKMGWQVKGWTDEYFQVLDIAARVGSGVGSYGVDRYYLLLKGTDNSLENWVDGNAVILDVKYEPPGAVTQVLTPEDTSWYKILFQNDAQRAIEAQRRLTSYTDPFTGWVVIDDKPFTVRQRSPWKNALDLNKLSDLDSFIDFMEQVAVSTATSHVRGTVSKSPGQFKHEIASALGHYRDRVAWGRAVQQVATDYREQVLLDFQCFRQYVDKLYPSMHLQPSIVQDSSD</sequence>
<dbReference type="PANTHER" id="PTHR39441:SF1">
    <property type="entry name" value="DUF2252 DOMAIN-CONTAINING PROTEIN"/>
    <property type="match status" value="1"/>
</dbReference>
<dbReference type="InterPro" id="IPR018721">
    <property type="entry name" value="DUF2252"/>
</dbReference>
<keyword evidence="2" id="KW-1185">Reference proteome</keyword>
<evidence type="ECO:0000313" key="1">
    <source>
        <dbReference type="EMBL" id="CAB9518536.1"/>
    </source>
</evidence>